<sequence length="74" mass="8620">MFVGEIGGHYSFLGFEGQEEEYKELCRIAWYSLPKEERPYEHLENFIDEVLLGNDGFGFDAEEIEIIERIGDAK</sequence>
<evidence type="ECO:0000313" key="1">
    <source>
        <dbReference type="EMBL" id="MPN40569.1"/>
    </source>
</evidence>
<proteinExistence type="predicted"/>
<dbReference type="AlphaFoldDB" id="A0A645HQQ3"/>
<reference evidence="1" key="1">
    <citation type="submission" date="2019-08" db="EMBL/GenBank/DDBJ databases">
        <authorList>
            <person name="Kucharzyk K."/>
            <person name="Murdoch R.W."/>
            <person name="Higgins S."/>
            <person name="Loffler F."/>
        </authorList>
    </citation>
    <scope>NUCLEOTIDE SEQUENCE</scope>
</reference>
<comment type="caution">
    <text evidence="1">The sequence shown here is derived from an EMBL/GenBank/DDBJ whole genome shotgun (WGS) entry which is preliminary data.</text>
</comment>
<dbReference type="EMBL" id="VSSQ01097078">
    <property type="protein sequence ID" value="MPN40569.1"/>
    <property type="molecule type" value="Genomic_DNA"/>
</dbReference>
<organism evidence="1">
    <name type="scientific">bioreactor metagenome</name>
    <dbReference type="NCBI Taxonomy" id="1076179"/>
    <lineage>
        <taxon>unclassified sequences</taxon>
        <taxon>metagenomes</taxon>
        <taxon>ecological metagenomes</taxon>
    </lineage>
</organism>
<gene>
    <name evidence="1" type="ORF">SDC9_188107</name>
</gene>
<name>A0A645HQQ3_9ZZZZ</name>
<protein>
    <submittedName>
        <fullName evidence="1">Uncharacterized protein</fullName>
    </submittedName>
</protein>
<accession>A0A645HQQ3</accession>